<name>A0A1G7L307_9SPHI</name>
<reference evidence="1 2" key="1">
    <citation type="submission" date="2016-10" db="EMBL/GenBank/DDBJ databases">
        <authorList>
            <person name="de Groot N.N."/>
        </authorList>
    </citation>
    <scope>NUCLEOTIDE SEQUENCE [LARGE SCALE GENOMIC DNA]</scope>
    <source>
        <strain evidence="1 2">47C3B</strain>
    </source>
</reference>
<dbReference type="Proteomes" id="UP000199072">
    <property type="component" value="Unassembled WGS sequence"/>
</dbReference>
<sequence length="287" mass="33502">MQGEELLKISYKGKDYTLKELVEDNNQFSKLILIPDRLNKHYSSLLVSSSMDFGYIIALDKFKHLYSLLATARFALTQAHQKLHKSPVTWSSGYLGQLWIRSQFLKNSVLWYNSCDDYFLQIIWFAFDFTDPNKLTTQAKYKRVLKDCRWESLLKALEPKKYENEVINLLNEIDKFHNDDTVKQVKSIANSLKHHADIYIQDLETQPDYLITSYQGFTSAATANKGLDIDESAILLQDMHKKVVEFASFLHVYIDFDKAFEPDEAGVINLAQRKDKATYKKFYINEY</sequence>
<dbReference type="AlphaFoldDB" id="A0A1G7L307"/>
<dbReference type="RefSeq" id="WP_091155371.1">
    <property type="nucleotide sequence ID" value="NZ_FNAI01000018.1"/>
</dbReference>
<keyword evidence="2" id="KW-1185">Reference proteome</keyword>
<dbReference type="EMBL" id="FNAI01000018">
    <property type="protein sequence ID" value="SDF43833.1"/>
    <property type="molecule type" value="Genomic_DNA"/>
</dbReference>
<dbReference type="OrthoDB" id="1489989at2"/>
<evidence type="ECO:0000313" key="2">
    <source>
        <dbReference type="Proteomes" id="UP000199072"/>
    </source>
</evidence>
<organism evidence="1 2">
    <name type="scientific">Mucilaginibacter pineti</name>
    <dbReference type="NCBI Taxonomy" id="1391627"/>
    <lineage>
        <taxon>Bacteria</taxon>
        <taxon>Pseudomonadati</taxon>
        <taxon>Bacteroidota</taxon>
        <taxon>Sphingobacteriia</taxon>
        <taxon>Sphingobacteriales</taxon>
        <taxon>Sphingobacteriaceae</taxon>
        <taxon>Mucilaginibacter</taxon>
    </lineage>
</organism>
<protein>
    <submittedName>
        <fullName evidence="1">Uncharacterized protein</fullName>
    </submittedName>
</protein>
<gene>
    <name evidence="1" type="ORF">SAMN05216464_11816</name>
</gene>
<proteinExistence type="predicted"/>
<accession>A0A1G7L307</accession>
<evidence type="ECO:0000313" key="1">
    <source>
        <dbReference type="EMBL" id="SDF43833.1"/>
    </source>
</evidence>